<comment type="caution">
    <text evidence="1">The sequence shown here is derived from an EMBL/GenBank/DDBJ whole genome shotgun (WGS) entry which is preliminary data.</text>
</comment>
<dbReference type="AlphaFoldDB" id="A0A815VB64"/>
<dbReference type="EMBL" id="CAJOBC010090290">
    <property type="protein sequence ID" value="CAF4389359.1"/>
    <property type="molecule type" value="Genomic_DNA"/>
</dbReference>
<dbReference type="EMBL" id="CAJNOQ010024710">
    <property type="protein sequence ID" value="CAF1530180.1"/>
    <property type="molecule type" value="Genomic_DNA"/>
</dbReference>
<feature type="non-terminal residue" evidence="1">
    <location>
        <position position="1"/>
    </location>
</feature>
<organism evidence="1 3">
    <name type="scientific">Didymodactylos carnosus</name>
    <dbReference type="NCBI Taxonomy" id="1234261"/>
    <lineage>
        <taxon>Eukaryota</taxon>
        <taxon>Metazoa</taxon>
        <taxon>Spiralia</taxon>
        <taxon>Gnathifera</taxon>
        <taxon>Rotifera</taxon>
        <taxon>Eurotatoria</taxon>
        <taxon>Bdelloidea</taxon>
        <taxon>Philodinida</taxon>
        <taxon>Philodinidae</taxon>
        <taxon>Didymodactylos</taxon>
    </lineage>
</organism>
<dbReference type="OrthoDB" id="9997829at2759"/>
<accession>A0A815VB64</accession>
<dbReference type="Gene3D" id="2.60.120.260">
    <property type="entry name" value="Galactose-binding domain-like"/>
    <property type="match status" value="1"/>
</dbReference>
<dbReference type="Proteomes" id="UP000663829">
    <property type="component" value="Unassembled WGS sequence"/>
</dbReference>
<gene>
    <name evidence="1" type="ORF">GPM918_LOCUS38003</name>
    <name evidence="2" type="ORF">SRO942_LOCUS38794</name>
</gene>
<keyword evidence="3" id="KW-1185">Reference proteome</keyword>
<evidence type="ECO:0000313" key="1">
    <source>
        <dbReference type="EMBL" id="CAF1530180.1"/>
    </source>
</evidence>
<reference evidence="1" key="1">
    <citation type="submission" date="2021-02" db="EMBL/GenBank/DDBJ databases">
        <authorList>
            <person name="Nowell W R."/>
        </authorList>
    </citation>
    <scope>NUCLEOTIDE SEQUENCE</scope>
</reference>
<dbReference type="Proteomes" id="UP000681722">
    <property type="component" value="Unassembled WGS sequence"/>
</dbReference>
<name>A0A815VB64_9BILA</name>
<evidence type="ECO:0000313" key="2">
    <source>
        <dbReference type="EMBL" id="CAF4389359.1"/>
    </source>
</evidence>
<sequence>TFALRHDPGYWSIDDVSVVPYGGGPEQLLNTGFETGDLSYWTYCNPKNATDSGTVLYSSTTSAYYPYYAHNGYYFYQDGSIGYEDYLSQTFLTTPKMEYYISFYLANSGTGGSTIPFYNDAFVYMSS</sequence>
<proteinExistence type="predicted"/>
<evidence type="ECO:0000313" key="3">
    <source>
        <dbReference type="Proteomes" id="UP000663829"/>
    </source>
</evidence>
<protein>
    <submittedName>
        <fullName evidence="1">Uncharacterized protein</fullName>
    </submittedName>
</protein>